<evidence type="ECO:0000313" key="4">
    <source>
        <dbReference type="Proteomes" id="UP001597112"/>
    </source>
</evidence>
<evidence type="ECO:0000313" key="3">
    <source>
        <dbReference type="EMBL" id="MFD1003261.1"/>
    </source>
</evidence>
<dbReference type="SUPFAM" id="SSF50952">
    <property type="entry name" value="Soluble quinoprotein glucose dehydrogenase"/>
    <property type="match status" value="1"/>
</dbReference>
<accession>A0ABW3KDJ9</accession>
<keyword evidence="4" id="KW-1185">Reference proteome</keyword>
<reference evidence="4" key="1">
    <citation type="journal article" date="2019" name="Int. J. Syst. Evol. Microbiol.">
        <title>The Global Catalogue of Microorganisms (GCM) 10K type strain sequencing project: providing services to taxonomists for standard genome sequencing and annotation.</title>
        <authorList>
            <consortium name="The Broad Institute Genomics Platform"/>
            <consortium name="The Broad Institute Genome Sequencing Center for Infectious Disease"/>
            <person name="Wu L."/>
            <person name="Ma J."/>
        </authorList>
    </citation>
    <scope>NUCLEOTIDE SEQUENCE [LARGE SCALE GENOMIC DNA]</scope>
    <source>
        <strain evidence="4">CCUG 58938</strain>
    </source>
</reference>
<protein>
    <submittedName>
        <fullName evidence="3">PQQ-dependent sugar dehydrogenase</fullName>
    </submittedName>
</protein>
<proteinExistence type="predicted"/>
<feature type="chain" id="PRO_5045261082" evidence="1">
    <location>
        <begin position="20"/>
        <end position="429"/>
    </location>
</feature>
<dbReference type="Pfam" id="PF23500">
    <property type="entry name" value="DUF7133"/>
    <property type="match status" value="1"/>
</dbReference>
<organism evidence="3 4">
    <name type="scientific">Ohtaekwangia kribbensis</name>
    <dbReference type="NCBI Taxonomy" id="688913"/>
    <lineage>
        <taxon>Bacteria</taxon>
        <taxon>Pseudomonadati</taxon>
        <taxon>Bacteroidota</taxon>
        <taxon>Cytophagia</taxon>
        <taxon>Cytophagales</taxon>
        <taxon>Fulvivirgaceae</taxon>
        <taxon>Ohtaekwangia</taxon>
    </lineage>
</organism>
<dbReference type="InterPro" id="IPR011041">
    <property type="entry name" value="Quinoprot_gluc/sorb_DH_b-prop"/>
</dbReference>
<dbReference type="Proteomes" id="UP001597112">
    <property type="component" value="Unassembled WGS sequence"/>
</dbReference>
<evidence type="ECO:0000256" key="1">
    <source>
        <dbReference type="SAM" id="SignalP"/>
    </source>
</evidence>
<dbReference type="EMBL" id="JBHTKA010000015">
    <property type="protein sequence ID" value="MFD1003261.1"/>
    <property type="molecule type" value="Genomic_DNA"/>
</dbReference>
<dbReference type="PANTHER" id="PTHR33546">
    <property type="entry name" value="LARGE, MULTIFUNCTIONAL SECRETED PROTEIN-RELATED"/>
    <property type="match status" value="1"/>
</dbReference>
<dbReference type="InterPro" id="IPR055557">
    <property type="entry name" value="DUF7133"/>
</dbReference>
<dbReference type="RefSeq" id="WP_377585711.1">
    <property type="nucleotide sequence ID" value="NZ_JBHTKA010000015.1"/>
</dbReference>
<sequence length="429" mass="47635">MKAIVCIVVVMLFAGESFSQNGTQQKNKELSDNLPPPHATKSSMNFSNVIGWEEGQTPQAPPGFTVTRFADGFENPRWLYIAPNGDILVAESNSNYSFLMRIGGWIIGASKSKNMRKSADRITLLRDTNGDGKPDTRQIFLTKLNQPFGMLVLDNWFYVANTDAVWRYPYKPGQLSITDKGQKIADLPAGKINQHWTRNIIASNDGKKLYIAVGSGTNIADKGIKNEYLRADILEMNPDGSGLRVYASGLRNPVGMDWTNNTLWTVVNERDGLGDDLVPDYLTSVKEDGFYGWPWIYHGRTDERVTEPKPGVLDKYIKPDVDVGAHTASLGLAFYDKKTFPEKYHSGAFIAQHGSWNRSVLSGYKVVFVPFDDNGKPAGKDEDFLTGFVANLDKEKVHGRPVCVRVTPDGSLLVTDDTSNVIWKVSVAK</sequence>
<dbReference type="PANTHER" id="PTHR33546:SF1">
    <property type="entry name" value="LARGE, MULTIFUNCTIONAL SECRETED PROTEIN"/>
    <property type="match status" value="1"/>
</dbReference>
<evidence type="ECO:0000259" key="2">
    <source>
        <dbReference type="Pfam" id="PF23500"/>
    </source>
</evidence>
<keyword evidence="1" id="KW-0732">Signal</keyword>
<gene>
    <name evidence="3" type="ORF">ACFQ21_28305</name>
</gene>
<name>A0ABW3KDJ9_9BACT</name>
<dbReference type="Gene3D" id="2.120.10.30">
    <property type="entry name" value="TolB, C-terminal domain"/>
    <property type="match status" value="1"/>
</dbReference>
<comment type="caution">
    <text evidence="3">The sequence shown here is derived from an EMBL/GenBank/DDBJ whole genome shotgun (WGS) entry which is preliminary data.</text>
</comment>
<dbReference type="InterPro" id="IPR011042">
    <property type="entry name" value="6-blade_b-propeller_TolB-like"/>
</dbReference>
<feature type="domain" description="DUF7133" evidence="2">
    <location>
        <begin position="60"/>
        <end position="422"/>
    </location>
</feature>
<feature type="signal peptide" evidence="1">
    <location>
        <begin position="1"/>
        <end position="19"/>
    </location>
</feature>